<dbReference type="Proteomes" id="UP000183994">
    <property type="component" value="Unassembled WGS sequence"/>
</dbReference>
<proteinExistence type="predicted"/>
<dbReference type="RefSeq" id="WP_073477229.1">
    <property type="nucleotide sequence ID" value="NZ_FQZU01000021.1"/>
</dbReference>
<name>A0A1M6R0T6_9BACT</name>
<protein>
    <submittedName>
        <fullName evidence="1">Uncharacterized protein</fullName>
    </submittedName>
</protein>
<evidence type="ECO:0000313" key="2">
    <source>
        <dbReference type="Proteomes" id="UP000183994"/>
    </source>
</evidence>
<keyword evidence="2" id="KW-1185">Reference proteome</keyword>
<dbReference type="STRING" id="1121393.SAMN02745216_03158"/>
<evidence type="ECO:0000313" key="1">
    <source>
        <dbReference type="EMBL" id="SHK25947.1"/>
    </source>
</evidence>
<sequence>MIYVADKLMENIGAFSHRFRLIAERIQGGPQWLRFAMQSPTDSYMAGSELELLSLVQKGLHGSRLMLFTDLNLLMDPLKLWNLPEDDLALIGTARREESVRDVLDKYGILDFAQLSKGIDFLRSFEIEDKPVFQVMNLADRLALYAIALDGQEREASKKDLTIRKESCEFALQLCQTPKEFQALFHLYEAVCNKFNAKTRSARRKRAQLIWEDYNELCDGLVETVTLGRKYNPDGLDMEIKSALADLRQIGFSCKAAAMLNLIRNTILTCEDQPRARKIVRDYMSAIFNLIAAGTVESTSVGQDGVMRLIYASALIAPGGSAAVEVDRLGLVTVASGVVENII</sequence>
<reference evidence="2" key="1">
    <citation type="submission" date="2016-11" db="EMBL/GenBank/DDBJ databases">
        <authorList>
            <person name="Varghese N."/>
            <person name="Submissions S."/>
        </authorList>
    </citation>
    <scope>NUCLEOTIDE SEQUENCE [LARGE SCALE GENOMIC DNA]</scope>
    <source>
        <strain evidence="2">DSM 16219</strain>
    </source>
</reference>
<organism evidence="1 2">
    <name type="scientific">Desulfatibacillum alkenivorans DSM 16219</name>
    <dbReference type="NCBI Taxonomy" id="1121393"/>
    <lineage>
        <taxon>Bacteria</taxon>
        <taxon>Pseudomonadati</taxon>
        <taxon>Thermodesulfobacteriota</taxon>
        <taxon>Desulfobacteria</taxon>
        <taxon>Desulfobacterales</taxon>
        <taxon>Desulfatibacillaceae</taxon>
        <taxon>Desulfatibacillum</taxon>
    </lineage>
</organism>
<accession>A0A1M6R0T6</accession>
<dbReference type="EMBL" id="FQZU01000021">
    <property type="protein sequence ID" value="SHK25947.1"/>
    <property type="molecule type" value="Genomic_DNA"/>
</dbReference>
<dbReference type="OrthoDB" id="7188532at2"/>
<gene>
    <name evidence="1" type="ORF">SAMN02745216_03158</name>
</gene>
<dbReference type="AlphaFoldDB" id="A0A1M6R0T6"/>